<comment type="caution">
    <text evidence="1">The sequence shown here is derived from an EMBL/GenBank/DDBJ whole genome shotgun (WGS) entry which is preliminary data.</text>
</comment>
<dbReference type="Proteomes" id="UP001314170">
    <property type="component" value="Unassembled WGS sequence"/>
</dbReference>
<reference evidence="1 2" key="1">
    <citation type="submission" date="2024-01" db="EMBL/GenBank/DDBJ databases">
        <authorList>
            <person name="Waweru B."/>
        </authorList>
    </citation>
    <scope>NUCLEOTIDE SEQUENCE [LARGE SCALE GENOMIC DNA]</scope>
</reference>
<evidence type="ECO:0000313" key="2">
    <source>
        <dbReference type="Proteomes" id="UP001314170"/>
    </source>
</evidence>
<gene>
    <name evidence="1" type="ORF">DCAF_LOCUS19178</name>
</gene>
<protein>
    <submittedName>
        <fullName evidence="1">Uncharacterized protein</fullName>
    </submittedName>
</protein>
<proteinExistence type="predicted"/>
<evidence type="ECO:0000313" key="1">
    <source>
        <dbReference type="EMBL" id="CAK7346501.1"/>
    </source>
</evidence>
<sequence>MEKYSNSEQHLSFWRYRFLVGESNMDASYLIFQDVAQISTLRCVKVANAEEITLWRVEVSDVSEPVGQRANGLVLSDEQPWVNFLRRH</sequence>
<dbReference type="AlphaFoldDB" id="A0AAV1S7M4"/>
<organism evidence="1 2">
    <name type="scientific">Dovyalis caffra</name>
    <dbReference type="NCBI Taxonomy" id="77055"/>
    <lineage>
        <taxon>Eukaryota</taxon>
        <taxon>Viridiplantae</taxon>
        <taxon>Streptophyta</taxon>
        <taxon>Embryophyta</taxon>
        <taxon>Tracheophyta</taxon>
        <taxon>Spermatophyta</taxon>
        <taxon>Magnoliopsida</taxon>
        <taxon>eudicotyledons</taxon>
        <taxon>Gunneridae</taxon>
        <taxon>Pentapetalae</taxon>
        <taxon>rosids</taxon>
        <taxon>fabids</taxon>
        <taxon>Malpighiales</taxon>
        <taxon>Salicaceae</taxon>
        <taxon>Flacourtieae</taxon>
        <taxon>Dovyalis</taxon>
    </lineage>
</organism>
<name>A0AAV1S7M4_9ROSI</name>
<dbReference type="EMBL" id="CAWUPB010001173">
    <property type="protein sequence ID" value="CAK7346501.1"/>
    <property type="molecule type" value="Genomic_DNA"/>
</dbReference>
<keyword evidence="2" id="KW-1185">Reference proteome</keyword>
<accession>A0AAV1S7M4</accession>